<dbReference type="RefSeq" id="WP_164033665.1">
    <property type="nucleotide sequence ID" value="NZ_JAABOQ010000008.1"/>
</dbReference>
<feature type="signal peptide" evidence="1">
    <location>
        <begin position="1"/>
        <end position="19"/>
    </location>
</feature>
<accession>A0A6M0CPY6</accession>
<comment type="caution">
    <text evidence="2">The sequence shown here is derived from an EMBL/GenBank/DDBJ whole genome shotgun (WGS) entry which is preliminary data.</text>
</comment>
<protein>
    <submittedName>
        <fullName evidence="2">DUF3078 domain-containing protein</fullName>
    </submittedName>
</protein>
<dbReference type="AlphaFoldDB" id="A0A6M0CPY6"/>
<organism evidence="2 3">
    <name type="scientific">Spongiivirga citrea</name>
    <dbReference type="NCBI Taxonomy" id="1481457"/>
    <lineage>
        <taxon>Bacteria</taxon>
        <taxon>Pseudomonadati</taxon>
        <taxon>Bacteroidota</taxon>
        <taxon>Flavobacteriia</taxon>
        <taxon>Flavobacteriales</taxon>
        <taxon>Flavobacteriaceae</taxon>
        <taxon>Spongiivirga</taxon>
    </lineage>
</organism>
<reference evidence="2 3" key="1">
    <citation type="submission" date="2020-01" db="EMBL/GenBank/DDBJ databases">
        <title>Spongiivirga citrea KCTC 32990T.</title>
        <authorList>
            <person name="Wang G."/>
        </authorList>
    </citation>
    <scope>NUCLEOTIDE SEQUENCE [LARGE SCALE GENOMIC DNA]</scope>
    <source>
        <strain evidence="2 3">KCTC 32990</strain>
    </source>
</reference>
<keyword evidence="1" id="KW-0732">Signal</keyword>
<evidence type="ECO:0000313" key="3">
    <source>
        <dbReference type="Proteomes" id="UP000474296"/>
    </source>
</evidence>
<gene>
    <name evidence="2" type="ORF">GWK10_17340</name>
</gene>
<dbReference type="Pfam" id="PF11276">
    <property type="entry name" value="DUF3078"/>
    <property type="match status" value="1"/>
</dbReference>
<proteinExistence type="predicted"/>
<dbReference type="Proteomes" id="UP000474296">
    <property type="component" value="Unassembled WGS sequence"/>
</dbReference>
<dbReference type="EMBL" id="JAABOQ010000008">
    <property type="protein sequence ID" value="NER18983.1"/>
    <property type="molecule type" value="Genomic_DNA"/>
</dbReference>
<name>A0A6M0CPY6_9FLAO</name>
<keyword evidence="3" id="KW-1185">Reference proteome</keyword>
<evidence type="ECO:0000313" key="2">
    <source>
        <dbReference type="EMBL" id="NER18983.1"/>
    </source>
</evidence>
<feature type="chain" id="PRO_5026715876" evidence="1">
    <location>
        <begin position="20"/>
        <end position="345"/>
    </location>
</feature>
<evidence type="ECO:0000256" key="1">
    <source>
        <dbReference type="SAM" id="SignalP"/>
    </source>
</evidence>
<sequence length="345" mass="39444">MHKASFLLVFMLLSGLSYAQRGYQNPIPEIETEGVVKFKPDLGILPIDERWLRFSVALDTIWWTKKNNFGIDLSQASFVNWNAGGNNAIAGLVKGLFVRSYLRKQVSWDNEIEARYGLSKQQDIEVRKTEDLVRLKSTFGYRKDSISSWYYSVKLDFRTQFTDGFKYPDTSTPISRFMAPGYLFLGIGAEYAPKDKKFKLFLSPLTQKSTFVLDQDLADAGSFGVDEAVLDGDGNVLIPGKNSRNELGILITHNWEFPIYKNMNFKTNSTFYSDYLNKFGNIDVDWEMLITFKVNEYVNASIGTQLLYDDDVKFRDDLDGDGTLETLGPRVQFRQVLGVGFNYNF</sequence>
<dbReference type="InterPro" id="IPR021428">
    <property type="entry name" value="DUF3078"/>
</dbReference>